<dbReference type="Proteomes" id="UP001148662">
    <property type="component" value="Unassembled WGS sequence"/>
</dbReference>
<evidence type="ECO:0000313" key="1">
    <source>
        <dbReference type="EMBL" id="KAJ3556413.1"/>
    </source>
</evidence>
<name>A0ACC1TA09_9APHY</name>
<gene>
    <name evidence="1" type="ORF">NM688_g2042</name>
</gene>
<reference evidence="1" key="1">
    <citation type="submission" date="2022-07" db="EMBL/GenBank/DDBJ databases">
        <title>Genome Sequence of Phlebia brevispora.</title>
        <authorList>
            <person name="Buettner E."/>
        </authorList>
    </citation>
    <scope>NUCLEOTIDE SEQUENCE</scope>
    <source>
        <strain evidence="1">MPL23</strain>
    </source>
</reference>
<sequence>MSATNSNSQVISTYKEDLVINYSVFAALSVLCYELLITFRYEYECYNFSLMYFMNSLVGFPLLVVAVFSALRVFALFNQAYVTAACTFLLGLVPVATNFYQASQVTYYYVDDPVLGSSCYASYLISPTMVFNVLCTISADIIAIAITWVKTYRHVREAYSAGIKVSFGATLLRYGTVYFIVLFVVNLVKGLIQLAPSLQGTNPIIPFTNVIPNIVLSRFLINLRRADSSEPSSADHFSRFSTPHFRMPNISSIIGNLGEYLTDDDEDSVNDDHAIAGSHKDGSSAISGSGGDVRMRDILSNDGRKIEEAPRELV</sequence>
<keyword evidence="2" id="KW-1185">Reference proteome</keyword>
<organism evidence="1 2">
    <name type="scientific">Phlebia brevispora</name>
    <dbReference type="NCBI Taxonomy" id="194682"/>
    <lineage>
        <taxon>Eukaryota</taxon>
        <taxon>Fungi</taxon>
        <taxon>Dikarya</taxon>
        <taxon>Basidiomycota</taxon>
        <taxon>Agaricomycotina</taxon>
        <taxon>Agaricomycetes</taxon>
        <taxon>Polyporales</taxon>
        <taxon>Meruliaceae</taxon>
        <taxon>Phlebia</taxon>
    </lineage>
</organism>
<dbReference type="EMBL" id="JANHOG010000243">
    <property type="protein sequence ID" value="KAJ3556413.1"/>
    <property type="molecule type" value="Genomic_DNA"/>
</dbReference>
<accession>A0ACC1TA09</accession>
<comment type="caution">
    <text evidence="1">The sequence shown here is derived from an EMBL/GenBank/DDBJ whole genome shotgun (WGS) entry which is preliminary data.</text>
</comment>
<proteinExistence type="predicted"/>
<protein>
    <submittedName>
        <fullName evidence="1">Uncharacterized protein</fullName>
    </submittedName>
</protein>
<evidence type="ECO:0000313" key="2">
    <source>
        <dbReference type="Proteomes" id="UP001148662"/>
    </source>
</evidence>